<dbReference type="HOGENOM" id="CLU_088177_1_1_11"/>
<feature type="binding site" evidence="17">
    <location>
        <position position="8"/>
    </location>
    <ligand>
        <name>[4Fe-4S] cluster</name>
        <dbReference type="ChEBI" id="CHEBI:49883"/>
    </ligand>
</feature>
<dbReference type="GO" id="GO:0051539">
    <property type="term" value="F:4 iron, 4 sulfur cluster binding"/>
    <property type="evidence" value="ECO:0007669"/>
    <property type="project" value="UniProtKB-UniRule"/>
</dbReference>
<feature type="binding site" evidence="17">
    <location>
        <position position="108"/>
    </location>
    <ligand>
        <name>[4Fe-4S] cluster</name>
        <dbReference type="ChEBI" id="CHEBI:49883"/>
    </ligand>
</feature>
<dbReference type="EC" id="1.17.99.6" evidence="4 17"/>
<evidence type="ECO:0000256" key="13">
    <source>
        <dbReference type="ARBA" id="ARBA00023157"/>
    </source>
</evidence>
<evidence type="ECO:0000256" key="12">
    <source>
        <dbReference type="ARBA" id="ARBA00023014"/>
    </source>
</evidence>
<dbReference type="Proteomes" id="UP000031121">
    <property type="component" value="Chromosome"/>
</dbReference>
<keyword evidence="10 17" id="KW-0560">Oxidoreductase</keyword>
<keyword evidence="6 17" id="KW-0004">4Fe-4S</keyword>
<evidence type="ECO:0000256" key="5">
    <source>
        <dbReference type="ARBA" id="ARBA00016895"/>
    </source>
</evidence>
<dbReference type="STRING" id="1531429.JI75_01125"/>
<evidence type="ECO:0000256" key="2">
    <source>
        <dbReference type="ARBA" id="ARBA00004691"/>
    </source>
</evidence>
<evidence type="ECO:0000256" key="15">
    <source>
        <dbReference type="ARBA" id="ARBA00031446"/>
    </source>
</evidence>
<evidence type="ECO:0000256" key="7">
    <source>
        <dbReference type="ARBA" id="ARBA00022694"/>
    </source>
</evidence>
<name>A0A0A8B1Y8_9ACTN</name>
<evidence type="ECO:0000256" key="10">
    <source>
        <dbReference type="ARBA" id="ARBA00023002"/>
    </source>
</evidence>
<protein>
    <recommendedName>
        <fullName evidence="5 17">Epoxyqueuosine reductase QueH</fullName>
        <ecNumber evidence="4 17">1.17.99.6</ecNumber>
    </recommendedName>
    <alternativeName>
        <fullName evidence="15 17">Queuosine biosynthesis protein QueH</fullName>
    </alternativeName>
</protein>
<keyword evidence="7 17" id="KW-0819">tRNA processing</keyword>
<reference evidence="18 19" key="2">
    <citation type="journal article" date="2015" name="Genome Announc.">
        <title>Complete Genome Sequence of Coriobacteriaceae Strain 68-1-3, a Novel Mucus-Degrading Isolate from the Swine Intestinal Tract.</title>
        <authorList>
            <person name="Looft T."/>
            <person name="Bayles D.O."/>
            <person name="Alt D.P."/>
            <person name="Stanton T.B."/>
        </authorList>
    </citation>
    <scope>NUCLEOTIDE SEQUENCE [LARGE SCALE GENOMIC DNA]</scope>
    <source>
        <strain evidence="18 19">68-1-3</strain>
    </source>
</reference>
<evidence type="ECO:0000256" key="6">
    <source>
        <dbReference type="ARBA" id="ARBA00022485"/>
    </source>
</evidence>
<dbReference type="Pfam" id="PF02677">
    <property type="entry name" value="QueH"/>
    <property type="match status" value="1"/>
</dbReference>
<keyword evidence="12 17" id="KW-0411">Iron-sulfur</keyword>
<evidence type="ECO:0000256" key="4">
    <source>
        <dbReference type="ARBA" id="ARBA00012622"/>
    </source>
</evidence>
<comment type="similarity">
    <text evidence="3 17">Belongs to the QueH family.</text>
</comment>
<dbReference type="KEGG" id="cbac:JI75_01125"/>
<keyword evidence="14 17" id="KW-0676">Redox-active center</keyword>
<dbReference type="PANTHER" id="PTHR36701">
    <property type="entry name" value="EPOXYQUEUOSINE REDUCTASE QUEH"/>
    <property type="match status" value="1"/>
</dbReference>
<evidence type="ECO:0000256" key="14">
    <source>
        <dbReference type="ARBA" id="ARBA00023284"/>
    </source>
</evidence>
<dbReference type="GO" id="GO:0052693">
    <property type="term" value="F:epoxyqueuosine reductase activity"/>
    <property type="evidence" value="ECO:0007669"/>
    <property type="project" value="UniProtKB-UniRule"/>
</dbReference>
<feature type="binding site" evidence="17">
    <location>
        <position position="111"/>
    </location>
    <ligand>
        <name>[4Fe-4S] cluster</name>
        <dbReference type="ChEBI" id="CHEBI:49883"/>
    </ligand>
</feature>
<dbReference type="InterPro" id="IPR003828">
    <property type="entry name" value="QueH"/>
</dbReference>
<dbReference type="HAMAP" id="MF_02089">
    <property type="entry name" value="QueH"/>
    <property type="match status" value="1"/>
</dbReference>
<evidence type="ECO:0000256" key="1">
    <source>
        <dbReference type="ARBA" id="ARBA00002268"/>
    </source>
</evidence>
<evidence type="ECO:0000256" key="11">
    <source>
        <dbReference type="ARBA" id="ARBA00023004"/>
    </source>
</evidence>
<proteinExistence type="inferred from homology"/>
<keyword evidence="9 17" id="KW-0671">Queuosine biosynthesis</keyword>
<feature type="binding site" evidence="17">
    <location>
        <position position="9"/>
    </location>
    <ligand>
        <name>[4Fe-4S] cluster</name>
        <dbReference type="ChEBI" id="CHEBI:49883"/>
    </ligand>
</feature>
<sequence length="260" mass="28998">MKLLLHACCGPCSLEPVRLLAEAGHDIVIFYSNSNIAPRDEYERRLSELRAFADSAGVRVVEGAYDPEAWEASAGALGDRLAVDYATRIDQARSVSELLDDANRQKRCRACYRQRLREAAAAAREGGFDAFSTTLSVSPYQFTDVIRQELERAGAAEGIEALFEDFRPYYDEATRRSREAGMYRQSYCGCRFSIAEGEATRAWLKRQRALKQAASARERAGEDARQAAERAEKARLKRAYADKQARKKAVLKALRAQGGA</sequence>
<keyword evidence="19" id="KW-1185">Reference proteome</keyword>
<comment type="catalytic activity">
    <reaction evidence="16 17">
        <text>epoxyqueuosine(34) in tRNA + AH2 = queuosine(34) in tRNA + A + H2O</text>
        <dbReference type="Rhea" id="RHEA:32159"/>
        <dbReference type="Rhea" id="RHEA-COMP:18571"/>
        <dbReference type="Rhea" id="RHEA-COMP:18582"/>
        <dbReference type="ChEBI" id="CHEBI:13193"/>
        <dbReference type="ChEBI" id="CHEBI:15377"/>
        <dbReference type="ChEBI" id="CHEBI:17499"/>
        <dbReference type="ChEBI" id="CHEBI:194431"/>
        <dbReference type="ChEBI" id="CHEBI:194443"/>
        <dbReference type="EC" id="1.17.99.6"/>
    </reaction>
</comment>
<organism evidence="18 19">
    <name type="scientific">Berryella intestinalis</name>
    <dbReference type="NCBI Taxonomy" id="1531429"/>
    <lineage>
        <taxon>Bacteria</taxon>
        <taxon>Bacillati</taxon>
        <taxon>Actinomycetota</taxon>
        <taxon>Coriobacteriia</taxon>
        <taxon>Eggerthellales</taxon>
        <taxon>Eggerthellaceae</taxon>
        <taxon>Berryella</taxon>
    </lineage>
</organism>
<dbReference type="UniPathway" id="UPA00392"/>
<evidence type="ECO:0000256" key="9">
    <source>
        <dbReference type="ARBA" id="ARBA00022785"/>
    </source>
</evidence>
<evidence type="ECO:0000256" key="16">
    <source>
        <dbReference type="ARBA" id="ARBA00047415"/>
    </source>
</evidence>
<evidence type="ECO:0000313" key="18">
    <source>
        <dbReference type="EMBL" id="AJC11496.1"/>
    </source>
</evidence>
<evidence type="ECO:0000313" key="19">
    <source>
        <dbReference type="Proteomes" id="UP000031121"/>
    </source>
</evidence>
<comment type="pathway">
    <text evidence="2 17">tRNA modification; tRNA-queuosine biosynthesis.</text>
</comment>
<dbReference type="PANTHER" id="PTHR36701:SF1">
    <property type="entry name" value="EPOXYQUEUOSINE REDUCTASE QUEH"/>
    <property type="match status" value="1"/>
</dbReference>
<dbReference type="RefSeq" id="WP_039688085.1">
    <property type="nucleotide sequence ID" value="NZ_CP009302.1"/>
</dbReference>
<keyword evidence="8 17" id="KW-0479">Metal-binding</keyword>
<dbReference type="EMBL" id="CP009302">
    <property type="protein sequence ID" value="AJC11496.1"/>
    <property type="molecule type" value="Genomic_DNA"/>
</dbReference>
<dbReference type="GO" id="GO:0046872">
    <property type="term" value="F:metal ion binding"/>
    <property type="evidence" value="ECO:0007669"/>
    <property type="project" value="UniProtKB-KW"/>
</dbReference>
<evidence type="ECO:0000256" key="3">
    <source>
        <dbReference type="ARBA" id="ARBA00008207"/>
    </source>
</evidence>
<accession>A0A0A8B1Y8</accession>
<reference evidence="19" key="1">
    <citation type="submission" date="2014-08" db="EMBL/GenBank/DDBJ databases">
        <title>Coriobacteriaceae sp. complete genome.</title>
        <authorList>
            <person name="Looft T."/>
            <person name="Bayles D.O."/>
            <person name="Stanton T.B."/>
        </authorList>
    </citation>
    <scope>NUCLEOTIDE SEQUENCE [LARGE SCALE GENOMIC DNA]</scope>
    <source>
        <strain evidence="19">68-1-3</strain>
    </source>
</reference>
<gene>
    <name evidence="17" type="primary">queH</name>
    <name evidence="18" type="ORF">JI75_01125</name>
</gene>
<dbReference type="AlphaFoldDB" id="A0A0A8B1Y8"/>
<keyword evidence="13 17" id="KW-1015">Disulfide bond</keyword>
<evidence type="ECO:0000256" key="17">
    <source>
        <dbReference type="HAMAP-Rule" id="MF_02089"/>
    </source>
</evidence>
<dbReference type="GO" id="GO:0008616">
    <property type="term" value="P:tRNA queuosine(34) biosynthetic process"/>
    <property type="evidence" value="ECO:0007669"/>
    <property type="project" value="UniProtKB-UniRule"/>
</dbReference>
<evidence type="ECO:0000256" key="8">
    <source>
        <dbReference type="ARBA" id="ARBA00022723"/>
    </source>
</evidence>
<keyword evidence="11 17" id="KW-0408">Iron</keyword>
<feature type="disulfide bond" description="Redox-active" evidence="17">
    <location>
        <begin position="188"/>
        <end position="190"/>
    </location>
</feature>
<comment type="function">
    <text evidence="1 17">Catalyzes the conversion of epoxyqueuosine (oQ) to queuosine (Q), which is a hypermodified base found in the wobble positions of tRNA(Asp), tRNA(Asn), tRNA(His) and tRNA(Tyr).</text>
</comment>
<dbReference type="OrthoDB" id="9801033at2"/>